<accession>A0ABV4QDV1</accession>
<dbReference type="RefSeq" id="WP_371950634.1">
    <property type="nucleotide sequence ID" value="NZ_JAXCEI010000007.1"/>
</dbReference>
<feature type="transmembrane region" description="Helical" evidence="8">
    <location>
        <begin position="231"/>
        <end position="252"/>
    </location>
</feature>
<dbReference type="Proteomes" id="UP001569963">
    <property type="component" value="Unassembled WGS sequence"/>
</dbReference>
<feature type="domain" description="Membrane transport protein MMPL" evidence="9">
    <location>
        <begin position="452"/>
        <end position="716"/>
    </location>
</feature>
<evidence type="ECO:0000256" key="7">
    <source>
        <dbReference type="SAM" id="MobiDB-lite"/>
    </source>
</evidence>
<keyword evidence="5 8" id="KW-1133">Transmembrane helix</keyword>
<sequence>MFDRWGRWVHRRRRWVLAAAGALLVFAGVWGTGVFGALSSSGGFETPGSESAAATRIAERALGRDAADVVVLYQGTTTVDDPSYRASVERALAALPAGKVAGTATYWTTGSPAFVSEDRRSTYAVLGLAGADDAAREGAYQAIKDRLDDAGGGLTAKAGGPVATSAAIDDRVASDIPRAEAVAMPLLLVLLVLIFGGLVAASLPLLIGGIAILGSFTALHALAYVTDVSSFAVNITTFLGLGLAIDYGLFMVSRFREELRRDGTSVEDALATTMDTAGRTVAVSGVTVAVSLSGLLLFDQNFLVSMGYGGIATVFVCMAGALTVLPALLAVLGPKVNALPVRLRRRGRGGRRSSRGWWGRVAYSVMRRPVVYVVATVALLLALGGPFLRINWGGVDAAALPEGTDTRAVAEALETRFPRNATSPINAVVTGTSDRAAIDAYGDRLAALPGAADATVTGAGGDTTRIALRYDADPYSAAARDLVQNVRDVPAPAGAQVHVGGATADVVDEMAGLGGTLPWLALLVGGATFVLLFLAFGSVLLPLKAIVMNMLSLSATFGLVVLIFQDGHLSGLLDFTAIDAIAPAMPLLMLVMLFGISMDYEVFLLSRVREEYDRTGSNVTAVAAGVERTGSIITSAALLFIIVIGAFATSGITFIKMVGVGMAVAILMDATIVRALLVPAMMRLLGRANWWAPRPLARLYGRYGLREVSAANVRKPLVAHVTRRETEPRSTGTTSRDAYRDGPRPADPQTPSRDVPLEAPWPRG</sequence>
<name>A0ABV4QDV1_9ACTN</name>
<feature type="transmembrane region" description="Helical" evidence="8">
    <location>
        <begin position="519"/>
        <end position="541"/>
    </location>
</feature>
<comment type="caution">
    <text evidence="10">The sequence shown here is derived from an EMBL/GenBank/DDBJ whole genome shotgun (WGS) entry which is preliminary data.</text>
</comment>
<dbReference type="SUPFAM" id="SSF82866">
    <property type="entry name" value="Multidrug efflux transporter AcrB transmembrane domain"/>
    <property type="match status" value="2"/>
</dbReference>
<feature type="transmembrane region" description="Helical" evidence="8">
    <location>
        <begin position="629"/>
        <end position="648"/>
    </location>
</feature>
<keyword evidence="4 8" id="KW-0812">Transmembrane</keyword>
<dbReference type="InterPro" id="IPR050545">
    <property type="entry name" value="Mycobact_MmpL"/>
</dbReference>
<feature type="transmembrane region" description="Helical" evidence="8">
    <location>
        <begin position="205"/>
        <end position="225"/>
    </location>
</feature>
<feature type="domain" description="Membrane transport protein MMPL" evidence="9">
    <location>
        <begin position="48"/>
        <end position="371"/>
    </location>
</feature>
<comment type="similarity">
    <text evidence="2">Belongs to the resistance-nodulation-cell division (RND) (TC 2.A.6) family. MmpL subfamily.</text>
</comment>
<feature type="transmembrane region" description="Helical" evidence="8">
    <location>
        <begin position="280"/>
        <end position="298"/>
    </location>
</feature>
<evidence type="ECO:0000313" key="10">
    <source>
        <dbReference type="EMBL" id="MFA1540724.1"/>
    </source>
</evidence>
<dbReference type="PANTHER" id="PTHR33406">
    <property type="entry name" value="MEMBRANE PROTEIN MJ1562-RELATED"/>
    <property type="match status" value="1"/>
</dbReference>
<feature type="transmembrane region" description="Helical" evidence="8">
    <location>
        <begin position="181"/>
        <end position="200"/>
    </location>
</feature>
<evidence type="ECO:0000256" key="1">
    <source>
        <dbReference type="ARBA" id="ARBA00004651"/>
    </source>
</evidence>
<dbReference type="InterPro" id="IPR004869">
    <property type="entry name" value="MMPL_dom"/>
</dbReference>
<dbReference type="Pfam" id="PF03176">
    <property type="entry name" value="MMPL"/>
    <property type="match status" value="2"/>
</dbReference>
<feature type="transmembrane region" description="Helical" evidence="8">
    <location>
        <begin position="654"/>
        <end position="677"/>
    </location>
</feature>
<dbReference type="PANTHER" id="PTHR33406:SF11">
    <property type="entry name" value="MEMBRANE PROTEIN SCO6666-RELATED"/>
    <property type="match status" value="1"/>
</dbReference>
<feature type="transmembrane region" description="Helical" evidence="8">
    <location>
        <begin position="584"/>
        <end position="608"/>
    </location>
</feature>
<evidence type="ECO:0000256" key="5">
    <source>
        <dbReference type="ARBA" id="ARBA00022989"/>
    </source>
</evidence>
<protein>
    <submittedName>
        <fullName evidence="10">MMPL family transporter</fullName>
    </submittedName>
</protein>
<gene>
    <name evidence="10" type="ORF">SM611_17490</name>
</gene>
<dbReference type="Gene3D" id="1.20.1640.10">
    <property type="entry name" value="Multidrug efflux transporter AcrB transmembrane domain"/>
    <property type="match status" value="2"/>
</dbReference>
<keyword evidence="11" id="KW-1185">Reference proteome</keyword>
<reference evidence="10 11" key="1">
    <citation type="submission" date="2023-11" db="EMBL/GenBank/DDBJ databases">
        <title>Actinomadura monticuli sp. nov., isolated from volcanic ash.</title>
        <authorList>
            <person name="Lee S.D."/>
            <person name="Yang H."/>
            <person name="Kim I.S."/>
        </authorList>
    </citation>
    <scope>NUCLEOTIDE SEQUENCE [LARGE SCALE GENOMIC DNA]</scope>
    <source>
        <strain evidence="10 11">DLS-62</strain>
    </source>
</reference>
<evidence type="ECO:0000256" key="8">
    <source>
        <dbReference type="SAM" id="Phobius"/>
    </source>
</evidence>
<feature type="transmembrane region" description="Helical" evidence="8">
    <location>
        <begin position="310"/>
        <end position="332"/>
    </location>
</feature>
<proteinExistence type="inferred from homology"/>
<evidence type="ECO:0000256" key="2">
    <source>
        <dbReference type="ARBA" id="ARBA00010157"/>
    </source>
</evidence>
<comment type="subcellular location">
    <subcellularLocation>
        <location evidence="1">Cell membrane</location>
        <topology evidence="1">Multi-pass membrane protein</topology>
    </subcellularLocation>
</comment>
<keyword evidence="3" id="KW-1003">Cell membrane</keyword>
<feature type="transmembrane region" description="Helical" evidence="8">
    <location>
        <begin position="370"/>
        <end position="388"/>
    </location>
</feature>
<keyword evidence="6 8" id="KW-0472">Membrane</keyword>
<organism evidence="10 11">
    <name type="scientific">Actinomadura monticuli</name>
    <dbReference type="NCBI Taxonomy" id="3097367"/>
    <lineage>
        <taxon>Bacteria</taxon>
        <taxon>Bacillati</taxon>
        <taxon>Actinomycetota</taxon>
        <taxon>Actinomycetes</taxon>
        <taxon>Streptosporangiales</taxon>
        <taxon>Thermomonosporaceae</taxon>
        <taxon>Actinomadura</taxon>
    </lineage>
</organism>
<evidence type="ECO:0000256" key="3">
    <source>
        <dbReference type="ARBA" id="ARBA00022475"/>
    </source>
</evidence>
<evidence type="ECO:0000313" key="11">
    <source>
        <dbReference type="Proteomes" id="UP001569963"/>
    </source>
</evidence>
<feature type="region of interest" description="Disordered" evidence="7">
    <location>
        <begin position="719"/>
        <end position="764"/>
    </location>
</feature>
<evidence type="ECO:0000259" key="9">
    <source>
        <dbReference type="Pfam" id="PF03176"/>
    </source>
</evidence>
<evidence type="ECO:0000256" key="6">
    <source>
        <dbReference type="ARBA" id="ARBA00023136"/>
    </source>
</evidence>
<feature type="transmembrane region" description="Helical" evidence="8">
    <location>
        <begin position="546"/>
        <end position="564"/>
    </location>
</feature>
<dbReference type="EMBL" id="JAXCEI010000007">
    <property type="protein sequence ID" value="MFA1540724.1"/>
    <property type="molecule type" value="Genomic_DNA"/>
</dbReference>
<evidence type="ECO:0000256" key="4">
    <source>
        <dbReference type="ARBA" id="ARBA00022692"/>
    </source>
</evidence>